<evidence type="ECO:0000256" key="1">
    <source>
        <dbReference type="SAM" id="MobiDB-lite"/>
    </source>
</evidence>
<comment type="caution">
    <text evidence="2">The sequence shown here is derived from an EMBL/GenBank/DDBJ whole genome shotgun (WGS) entry which is preliminary data.</text>
</comment>
<evidence type="ECO:0000313" key="3">
    <source>
        <dbReference type="Proteomes" id="UP001054837"/>
    </source>
</evidence>
<dbReference type="AlphaFoldDB" id="A0AAV4WCR5"/>
<dbReference type="Proteomes" id="UP001054837">
    <property type="component" value="Unassembled WGS sequence"/>
</dbReference>
<protein>
    <submittedName>
        <fullName evidence="2">Uncharacterized protein</fullName>
    </submittedName>
</protein>
<accession>A0AAV4WCR5</accession>
<gene>
    <name evidence="2" type="ORF">CDAR_186341</name>
</gene>
<feature type="region of interest" description="Disordered" evidence="1">
    <location>
        <begin position="96"/>
        <end position="128"/>
    </location>
</feature>
<feature type="compositionally biased region" description="Basic and acidic residues" evidence="1">
    <location>
        <begin position="118"/>
        <end position="128"/>
    </location>
</feature>
<organism evidence="2 3">
    <name type="scientific">Caerostris darwini</name>
    <dbReference type="NCBI Taxonomy" id="1538125"/>
    <lineage>
        <taxon>Eukaryota</taxon>
        <taxon>Metazoa</taxon>
        <taxon>Ecdysozoa</taxon>
        <taxon>Arthropoda</taxon>
        <taxon>Chelicerata</taxon>
        <taxon>Arachnida</taxon>
        <taxon>Araneae</taxon>
        <taxon>Araneomorphae</taxon>
        <taxon>Entelegynae</taxon>
        <taxon>Araneoidea</taxon>
        <taxon>Araneidae</taxon>
        <taxon>Caerostris</taxon>
    </lineage>
</organism>
<proteinExistence type="predicted"/>
<dbReference type="EMBL" id="BPLQ01014476">
    <property type="protein sequence ID" value="GIY80123.1"/>
    <property type="molecule type" value="Genomic_DNA"/>
</dbReference>
<keyword evidence="3" id="KW-1185">Reference proteome</keyword>
<reference evidence="2 3" key="1">
    <citation type="submission" date="2021-06" db="EMBL/GenBank/DDBJ databases">
        <title>Caerostris darwini draft genome.</title>
        <authorList>
            <person name="Kono N."/>
            <person name="Arakawa K."/>
        </authorList>
    </citation>
    <scope>NUCLEOTIDE SEQUENCE [LARGE SCALE GENOMIC DNA]</scope>
</reference>
<sequence length="128" mass="14453">MSACPPPSPQKGNDKSATLQEEYRQVKSTRFKISCTPRTGHGWPLKIAFPLPNNSSPPIRHLEISPISFLFRFIFPFCAAKNVENFFFFVPFAASSSGQREASAKRRARNTSESYTDEELRGGEKSFF</sequence>
<evidence type="ECO:0000313" key="2">
    <source>
        <dbReference type="EMBL" id="GIY80123.1"/>
    </source>
</evidence>
<name>A0AAV4WCR5_9ARAC</name>